<dbReference type="InterPro" id="IPR013912">
    <property type="entry name" value="Adenylate_cyclase-assoc_CAP_C"/>
</dbReference>
<feature type="compositionally biased region" description="Low complexity" evidence="5">
    <location>
        <begin position="56"/>
        <end position="65"/>
    </location>
</feature>
<feature type="compositionally biased region" description="Basic and acidic residues" evidence="5">
    <location>
        <begin position="366"/>
        <end position="383"/>
    </location>
</feature>
<dbReference type="PANTHER" id="PTHR10652">
    <property type="entry name" value="ADENYLYL CYCLASE-ASSOCIATED PROTEIN"/>
    <property type="match status" value="1"/>
</dbReference>
<dbReference type="InterPro" id="IPR053950">
    <property type="entry name" value="CAP_N"/>
</dbReference>
<dbReference type="GO" id="GO:0019933">
    <property type="term" value="P:cAMP-mediated signaling"/>
    <property type="evidence" value="ECO:0007669"/>
    <property type="project" value="TreeGrafter"/>
</dbReference>
<dbReference type="GO" id="GO:0008179">
    <property type="term" value="F:adenylate cyclase binding"/>
    <property type="evidence" value="ECO:0007669"/>
    <property type="project" value="TreeGrafter"/>
</dbReference>
<evidence type="ECO:0000259" key="6">
    <source>
        <dbReference type="PROSITE" id="PS51329"/>
    </source>
</evidence>
<dbReference type="Pfam" id="PF08603">
    <property type="entry name" value="CAP_C"/>
    <property type="match status" value="1"/>
</dbReference>
<evidence type="ECO:0000256" key="1">
    <source>
        <dbReference type="ARBA" id="ARBA00007659"/>
    </source>
</evidence>
<feature type="region of interest" description="Disordered" evidence="5">
    <location>
        <begin position="32"/>
        <end position="65"/>
    </location>
</feature>
<dbReference type="InterPro" id="IPR036223">
    <property type="entry name" value="CAP_C_sf"/>
</dbReference>
<dbReference type="OrthoDB" id="77251at2759"/>
<evidence type="ECO:0000256" key="4">
    <source>
        <dbReference type="RuleBase" id="RU000647"/>
    </source>
</evidence>
<dbReference type="Gene3D" id="1.25.40.330">
    <property type="entry name" value="Adenylate cyclase-associated CAP, N-terminal domain"/>
    <property type="match status" value="1"/>
</dbReference>
<dbReference type="Pfam" id="PF01213">
    <property type="entry name" value="CAP_N-CM"/>
    <property type="match status" value="1"/>
</dbReference>
<feature type="compositionally biased region" description="Pro residues" evidence="5">
    <location>
        <begin position="273"/>
        <end position="294"/>
    </location>
</feature>
<dbReference type="InterPro" id="IPR016098">
    <property type="entry name" value="CAP/MinC_C"/>
</dbReference>
<dbReference type="PROSITE" id="PS01088">
    <property type="entry name" value="CAP_1"/>
    <property type="match status" value="1"/>
</dbReference>
<dbReference type="GO" id="GO:0003779">
    <property type="term" value="F:actin binding"/>
    <property type="evidence" value="ECO:0007669"/>
    <property type="project" value="InterPro"/>
</dbReference>
<dbReference type="FunFam" id="2.160.20.70:FF:000008">
    <property type="entry name" value="Adenylyl cyclase-associated protein"/>
    <property type="match status" value="1"/>
</dbReference>
<evidence type="ECO:0000313" key="7">
    <source>
        <dbReference type="EMBL" id="KAF2089689.1"/>
    </source>
</evidence>
<dbReference type="Pfam" id="PF21938">
    <property type="entry name" value="CAP_N"/>
    <property type="match status" value="1"/>
</dbReference>
<gene>
    <name evidence="7" type="ORF">K490DRAFT_37377</name>
</gene>
<evidence type="ECO:0000256" key="5">
    <source>
        <dbReference type="SAM" id="MobiDB-lite"/>
    </source>
</evidence>
<keyword evidence="8" id="KW-1185">Reference proteome</keyword>
<dbReference type="SUPFAM" id="SSF69340">
    <property type="entry name" value="C-terminal domain of adenylylcyclase associated protein"/>
    <property type="match status" value="1"/>
</dbReference>
<dbReference type="InterPro" id="IPR013992">
    <property type="entry name" value="Adenylate_cyclase-assoc_CAP_N"/>
</dbReference>
<dbReference type="SUPFAM" id="SSF101278">
    <property type="entry name" value="N-terminal domain of adenylylcyclase associated protein, CAP"/>
    <property type="match status" value="1"/>
</dbReference>
<reference evidence="7" key="1">
    <citation type="journal article" date="2020" name="Stud. Mycol.">
        <title>101 Dothideomycetes genomes: a test case for predicting lifestyles and emergence of pathogens.</title>
        <authorList>
            <person name="Haridas S."/>
            <person name="Albert R."/>
            <person name="Binder M."/>
            <person name="Bloem J."/>
            <person name="Labutti K."/>
            <person name="Salamov A."/>
            <person name="Andreopoulos B."/>
            <person name="Baker S."/>
            <person name="Barry K."/>
            <person name="Bills G."/>
            <person name="Bluhm B."/>
            <person name="Cannon C."/>
            <person name="Castanera R."/>
            <person name="Culley D."/>
            <person name="Daum C."/>
            <person name="Ezra D."/>
            <person name="Gonzalez J."/>
            <person name="Henrissat B."/>
            <person name="Kuo A."/>
            <person name="Liang C."/>
            <person name="Lipzen A."/>
            <person name="Lutzoni F."/>
            <person name="Magnuson J."/>
            <person name="Mondo S."/>
            <person name="Nolan M."/>
            <person name="Ohm R."/>
            <person name="Pangilinan J."/>
            <person name="Park H.-J."/>
            <person name="Ramirez L."/>
            <person name="Alfaro M."/>
            <person name="Sun H."/>
            <person name="Tritt A."/>
            <person name="Yoshinaga Y."/>
            <person name="Zwiers L.-H."/>
            <person name="Turgeon B."/>
            <person name="Goodwin S."/>
            <person name="Spatafora J."/>
            <person name="Crous P."/>
            <person name="Grigoriev I."/>
        </authorList>
    </citation>
    <scope>NUCLEOTIDE SEQUENCE</scope>
    <source>
        <strain evidence="7">CBS 121410</strain>
    </source>
</reference>
<dbReference type="InterPro" id="IPR017901">
    <property type="entry name" value="C-CAP_CF_C-like"/>
</dbReference>
<name>A0A6A5YDB5_9PEZI</name>
<dbReference type="EMBL" id="ML978714">
    <property type="protein sequence ID" value="KAF2089689.1"/>
    <property type="molecule type" value="Genomic_DNA"/>
</dbReference>
<feature type="region of interest" description="Disordered" evidence="5">
    <location>
        <begin position="249"/>
        <end position="304"/>
    </location>
</feature>
<dbReference type="InterPro" id="IPR036222">
    <property type="entry name" value="CAP_N_sf"/>
</dbReference>
<dbReference type="SMART" id="SM00673">
    <property type="entry name" value="CARP"/>
    <property type="match status" value="2"/>
</dbReference>
<feature type="domain" description="C-CAP/cofactor C-like" evidence="6">
    <location>
        <begin position="376"/>
        <end position="514"/>
    </location>
</feature>
<dbReference type="InterPro" id="IPR028417">
    <property type="entry name" value="CAP_CS_C"/>
</dbReference>
<dbReference type="GO" id="GO:0005737">
    <property type="term" value="C:cytoplasm"/>
    <property type="evidence" value="ECO:0007669"/>
    <property type="project" value="TreeGrafter"/>
</dbReference>
<protein>
    <recommendedName>
        <fullName evidence="3 4">Adenylyl cyclase-associated protein</fullName>
    </recommendedName>
</protein>
<comment type="function">
    <text evidence="2">The N-terminal domain binds to adenylyl cyclase, thereby enabling adenylyl cyclase to be activated by upstream regulatory signals, such as Ras. The C-terminal domain is required for normal cellular morphology and growth control.</text>
</comment>
<dbReference type="AlphaFoldDB" id="A0A6A5YDB5"/>
<proteinExistence type="inferred from homology"/>
<evidence type="ECO:0000256" key="2">
    <source>
        <dbReference type="ARBA" id="ARBA00054756"/>
    </source>
</evidence>
<organism evidence="7 8">
    <name type="scientific">Saccharata proteae CBS 121410</name>
    <dbReference type="NCBI Taxonomy" id="1314787"/>
    <lineage>
        <taxon>Eukaryota</taxon>
        <taxon>Fungi</taxon>
        <taxon>Dikarya</taxon>
        <taxon>Ascomycota</taxon>
        <taxon>Pezizomycotina</taxon>
        <taxon>Dothideomycetes</taxon>
        <taxon>Dothideomycetes incertae sedis</taxon>
        <taxon>Botryosphaeriales</taxon>
        <taxon>Saccharataceae</taxon>
        <taxon>Saccharata</taxon>
    </lineage>
</organism>
<evidence type="ECO:0000256" key="3">
    <source>
        <dbReference type="ARBA" id="ARBA00072052"/>
    </source>
</evidence>
<dbReference type="PROSITE" id="PS01089">
    <property type="entry name" value="CAP_2"/>
    <property type="match status" value="1"/>
</dbReference>
<dbReference type="InterPro" id="IPR006599">
    <property type="entry name" value="CARP_motif"/>
</dbReference>
<feature type="region of interest" description="Disordered" evidence="5">
    <location>
        <begin position="318"/>
        <end position="383"/>
    </location>
</feature>
<comment type="similarity">
    <text evidence="1 4">Belongs to the CAP family.</text>
</comment>
<dbReference type="Proteomes" id="UP000799776">
    <property type="component" value="Unassembled WGS sequence"/>
</dbReference>
<sequence length="534" mass="57058">MAQNNMNNLTTLIKRLEAATSRLEDIASSTFDRPTAINGAPGALSAGIPPPPRASQAAIEPPQAPAEELPPQIEAYDDLMSGDLKAFEDLSKNLGGPIAEQAAAVSEAFAAQRQFLLVATKAKKPDMASPTYMEVLKDLQQAIEKVDQIKQSSKAPELKNHLTMVGDGVGTLGWCTMDTKPADVAAELFGGAQMYGNKVLKDYKEKDRTHVDWVQSFYKLFRSLIAYIREYHPKGVQWNREGLDASEAMRQVKSESASTSVPPPAAAAGTGGGPPPPPPPPPPPAIPPPPPMPAPGASSAQPSDMGAVFADLNRGSDVTSGLRKVDPSQMTHKNPSLRAGSAVPERKGSMDSIGRSKSPAPPGKKPKPEGMRTKKPPKKELDGNKWLIENYDSPPEPIEIEASIIQSILISRCKNTTIRIIGKANAISLDNSARTSIILDSLVSSVDVIKCPNFALQVLGTLPTVLLDQVDGAAVYLSKDSLNTEIFTSKCTSININLPPADEEGDYTESPLPEQFKTSIKDGKLISEIVEHAG</sequence>
<dbReference type="PROSITE" id="PS51329">
    <property type="entry name" value="C_CAP_COFACTOR_C"/>
    <property type="match status" value="1"/>
</dbReference>
<evidence type="ECO:0000313" key="8">
    <source>
        <dbReference type="Proteomes" id="UP000799776"/>
    </source>
</evidence>
<dbReference type="InterPro" id="IPR018106">
    <property type="entry name" value="CAP_CS_N"/>
</dbReference>
<dbReference type="InterPro" id="IPR001837">
    <property type="entry name" value="Adenylate_cyclase-assoc_CAP"/>
</dbReference>
<dbReference type="GO" id="GO:0007015">
    <property type="term" value="P:actin filament organization"/>
    <property type="evidence" value="ECO:0007669"/>
    <property type="project" value="TreeGrafter"/>
</dbReference>
<accession>A0A6A5YDB5</accession>
<dbReference type="PANTHER" id="PTHR10652:SF0">
    <property type="entry name" value="ADENYLYL CYCLASE-ASSOCIATED PROTEIN"/>
    <property type="match status" value="1"/>
</dbReference>
<dbReference type="Gene3D" id="2.160.20.70">
    <property type="match status" value="1"/>
</dbReference>
<dbReference type="FunFam" id="1.25.40.330:FF:000001">
    <property type="entry name" value="Adenylyl cyclase-associated protein"/>
    <property type="match status" value="1"/>
</dbReference>